<sequence>EAMGPAAPMTIKVPFYMGHLDTWKEEVKNYRDDPLGIIKRFEFIVKNQNPDWKDIDILLDAMTETKKKLILKTAQTQVQAQITAGMLAGGVDQYVPLIDPHWDPNDNTDQRTLKQYQNWIKFGLENAIPKAVNWSALYAVKQGQTESPTEFLD</sequence>
<dbReference type="Gene3D" id="1.10.375.10">
    <property type="entry name" value="Human Immunodeficiency Virus Type 1 Capsid Protein"/>
    <property type="match status" value="1"/>
</dbReference>
<protein>
    <recommendedName>
        <fullName evidence="1">Core shell protein Gag P30 domain-containing protein</fullName>
    </recommendedName>
</protein>
<organism evidence="2 3">
    <name type="scientific">Tauraco erythrolophus</name>
    <name type="common">Red-crested turaco</name>
    <dbReference type="NCBI Taxonomy" id="121530"/>
    <lineage>
        <taxon>Eukaryota</taxon>
        <taxon>Metazoa</taxon>
        <taxon>Chordata</taxon>
        <taxon>Craniata</taxon>
        <taxon>Vertebrata</taxon>
        <taxon>Euteleostomi</taxon>
        <taxon>Archelosauria</taxon>
        <taxon>Archosauria</taxon>
        <taxon>Dinosauria</taxon>
        <taxon>Saurischia</taxon>
        <taxon>Theropoda</taxon>
        <taxon>Coelurosauria</taxon>
        <taxon>Aves</taxon>
        <taxon>Neognathae</taxon>
        <taxon>Neoaves</taxon>
        <taxon>Otidimorphae</taxon>
        <taxon>Musophagiformes</taxon>
        <taxon>Musophagidae</taxon>
        <taxon>Tauraco</taxon>
    </lineage>
</organism>
<name>A0A093BRH9_TAUER</name>
<dbReference type="SUPFAM" id="SSF47943">
    <property type="entry name" value="Retrovirus capsid protein, N-terminal core domain"/>
    <property type="match status" value="1"/>
</dbReference>
<dbReference type="Pfam" id="PF02093">
    <property type="entry name" value="Gag_p30"/>
    <property type="match status" value="1"/>
</dbReference>
<feature type="non-terminal residue" evidence="2">
    <location>
        <position position="1"/>
    </location>
</feature>
<dbReference type="GO" id="GO:0019068">
    <property type="term" value="P:virion assembly"/>
    <property type="evidence" value="ECO:0007669"/>
    <property type="project" value="InterPro"/>
</dbReference>
<evidence type="ECO:0000313" key="2">
    <source>
        <dbReference type="EMBL" id="KFV06345.1"/>
    </source>
</evidence>
<dbReference type="InterPro" id="IPR008919">
    <property type="entry name" value="Retrov_capsid_N"/>
</dbReference>
<dbReference type="EMBL" id="KL451914">
    <property type="protein sequence ID" value="KFV06345.1"/>
    <property type="molecule type" value="Genomic_DNA"/>
</dbReference>
<feature type="domain" description="Core shell protein Gag P30" evidence="1">
    <location>
        <begin position="20"/>
        <end position="153"/>
    </location>
</feature>
<dbReference type="PANTHER" id="PTHR33166">
    <property type="entry name" value="GAG_P30 DOMAIN-CONTAINING PROTEIN"/>
    <property type="match status" value="1"/>
</dbReference>
<reference evidence="2 3" key="1">
    <citation type="submission" date="2014-04" db="EMBL/GenBank/DDBJ databases">
        <title>Genome evolution of avian class.</title>
        <authorList>
            <person name="Zhang G."/>
            <person name="Li C."/>
        </authorList>
    </citation>
    <scope>NUCLEOTIDE SEQUENCE [LARGE SCALE GENOMIC DNA]</scope>
    <source>
        <strain evidence="2">BGI_N340</strain>
    </source>
</reference>
<dbReference type="InterPro" id="IPR050462">
    <property type="entry name" value="Retroviral_Gag-Pol_poly"/>
</dbReference>
<dbReference type="AlphaFoldDB" id="A0A093BRH9"/>
<evidence type="ECO:0000259" key="1">
    <source>
        <dbReference type="Pfam" id="PF02093"/>
    </source>
</evidence>
<feature type="non-terminal residue" evidence="2">
    <location>
        <position position="153"/>
    </location>
</feature>
<keyword evidence="3" id="KW-1185">Reference proteome</keyword>
<dbReference type="InterPro" id="IPR003036">
    <property type="entry name" value="Gag_P30"/>
</dbReference>
<proteinExistence type="predicted"/>
<dbReference type="Proteomes" id="UP000053661">
    <property type="component" value="Unassembled WGS sequence"/>
</dbReference>
<evidence type="ECO:0000313" key="3">
    <source>
        <dbReference type="Proteomes" id="UP000053661"/>
    </source>
</evidence>
<accession>A0A093BRH9</accession>
<gene>
    <name evidence="2" type="ORF">N340_11869</name>
</gene>